<proteinExistence type="predicted"/>
<sequence length="66" mass="7789">MSIERKDIKVRVYRELYDESDPLKIRESIVSVKHIPTGIISVKRNMIQIVAFYEALKDIENKLNKN</sequence>
<name>A0A926EP01_9FIRM</name>
<dbReference type="Proteomes" id="UP000655830">
    <property type="component" value="Unassembled WGS sequence"/>
</dbReference>
<reference evidence="1" key="1">
    <citation type="submission" date="2020-08" db="EMBL/GenBank/DDBJ databases">
        <title>Genome public.</title>
        <authorList>
            <person name="Liu C."/>
            <person name="Sun Q."/>
        </authorList>
    </citation>
    <scope>NUCLEOTIDE SEQUENCE</scope>
    <source>
        <strain evidence="1">NSJ-12</strain>
    </source>
</reference>
<accession>A0A926EP01</accession>
<dbReference type="RefSeq" id="WP_249334505.1">
    <property type="nucleotide sequence ID" value="NZ_JACRSY010000058.1"/>
</dbReference>
<comment type="caution">
    <text evidence="1">The sequence shown here is derived from an EMBL/GenBank/DDBJ whole genome shotgun (WGS) entry which is preliminary data.</text>
</comment>
<keyword evidence="2" id="KW-1185">Reference proteome</keyword>
<evidence type="ECO:0000313" key="1">
    <source>
        <dbReference type="EMBL" id="MBC8581538.1"/>
    </source>
</evidence>
<dbReference type="AlphaFoldDB" id="A0A926EP01"/>
<organism evidence="1 2">
    <name type="scientific">Zhenhengia yiwuensis</name>
    <dbReference type="NCBI Taxonomy" id="2763666"/>
    <lineage>
        <taxon>Bacteria</taxon>
        <taxon>Bacillati</taxon>
        <taxon>Bacillota</taxon>
        <taxon>Clostridia</taxon>
        <taxon>Lachnospirales</taxon>
        <taxon>Lachnospiraceae</taxon>
        <taxon>Zhenhengia</taxon>
    </lineage>
</organism>
<dbReference type="EMBL" id="JACRSY010000058">
    <property type="protein sequence ID" value="MBC8581538.1"/>
    <property type="molecule type" value="Genomic_DNA"/>
</dbReference>
<gene>
    <name evidence="1" type="ORF">H8718_18810</name>
</gene>
<protein>
    <submittedName>
        <fullName evidence="1">Uncharacterized protein</fullName>
    </submittedName>
</protein>
<evidence type="ECO:0000313" key="2">
    <source>
        <dbReference type="Proteomes" id="UP000655830"/>
    </source>
</evidence>